<proteinExistence type="predicted"/>
<dbReference type="Proteomes" id="UP000011761">
    <property type="component" value="Unassembled WGS sequence"/>
</dbReference>
<feature type="region of interest" description="Disordered" evidence="2">
    <location>
        <begin position="65"/>
        <end position="86"/>
    </location>
</feature>
<feature type="region of interest" description="Disordered" evidence="2">
    <location>
        <begin position="352"/>
        <end position="374"/>
    </location>
</feature>
<keyword evidence="4" id="KW-1185">Reference proteome</keyword>
<feature type="coiled-coil region" evidence="1">
    <location>
        <begin position="300"/>
        <end position="350"/>
    </location>
</feature>
<gene>
    <name evidence="3" type="ORF">BAUCODRAFT_367757</name>
</gene>
<dbReference type="EMBL" id="KB445551">
    <property type="protein sequence ID" value="EMD00183.1"/>
    <property type="molecule type" value="Genomic_DNA"/>
</dbReference>
<keyword evidence="1" id="KW-0175">Coiled coil</keyword>
<sequence>MYQAPIACMSAGPSKSSYVNRVAAQAATGSITQIDEAQALNECIYGGLQSPEDRMIYNRNQADADAANTKGLSSKRQRARHRRSKRSHAAVVERIKSSWKGPVEQWLSEDITPRSQGSRLYGQPQRWPVHLLEALEHVSRLLPDVAEAREALEGVVNARMSKSHERKSIIVKDVEDVIRGLRGKPEGLTPSAHPAALMPTIACADTTLTADATSAGNAMQYDDLRQVTAPLTARRQGKQPVPSATDAISSAASVTGSPIVKHEAITDPAIGHIPTTARRPHTRPPLDWIVSRIEKLASERQDLVLQRADFTRKLANLERMWGHGGAPEAIAGYQKDIESKTRAINDKNREIGKLKAGLEDGSRRQHGEGPILVD</sequence>
<evidence type="ECO:0000313" key="4">
    <source>
        <dbReference type="Proteomes" id="UP000011761"/>
    </source>
</evidence>
<dbReference type="GeneID" id="19113066"/>
<evidence type="ECO:0000256" key="2">
    <source>
        <dbReference type="SAM" id="MobiDB-lite"/>
    </source>
</evidence>
<name>M2LZQ0_BAUPA</name>
<feature type="compositionally biased region" description="Basic and acidic residues" evidence="2">
    <location>
        <begin position="352"/>
        <end position="367"/>
    </location>
</feature>
<feature type="compositionally biased region" description="Basic residues" evidence="2">
    <location>
        <begin position="73"/>
        <end position="86"/>
    </location>
</feature>
<reference evidence="3 4" key="1">
    <citation type="journal article" date="2012" name="PLoS Pathog.">
        <title>Diverse lifestyles and strategies of plant pathogenesis encoded in the genomes of eighteen Dothideomycetes fungi.</title>
        <authorList>
            <person name="Ohm R.A."/>
            <person name="Feau N."/>
            <person name="Henrissat B."/>
            <person name="Schoch C.L."/>
            <person name="Horwitz B.A."/>
            <person name="Barry K.W."/>
            <person name="Condon B.J."/>
            <person name="Copeland A.C."/>
            <person name="Dhillon B."/>
            <person name="Glaser F."/>
            <person name="Hesse C.N."/>
            <person name="Kosti I."/>
            <person name="LaButti K."/>
            <person name="Lindquist E.A."/>
            <person name="Lucas S."/>
            <person name="Salamov A.A."/>
            <person name="Bradshaw R.E."/>
            <person name="Ciuffetti L."/>
            <person name="Hamelin R.C."/>
            <person name="Kema G.H.J."/>
            <person name="Lawrence C."/>
            <person name="Scott J.A."/>
            <person name="Spatafora J.W."/>
            <person name="Turgeon B.G."/>
            <person name="de Wit P.J.G.M."/>
            <person name="Zhong S."/>
            <person name="Goodwin S.B."/>
            <person name="Grigoriev I.V."/>
        </authorList>
    </citation>
    <scope>NUCLEOTIDE SEQUENCE [LARGE SCALE GENOMIC DNA]</scope>
    <source>
        <strain evidence="3 4">UAMH 10762</strain>
    </source>
</reference>
<dbReference type="KEGG" id="bcom:BAUCODRAFT_367757"/>
<dbReference type="HOGENOM" id="CLU_739633_0_0_1"/>
<organism evidence="3 4">
    <name type="scientific">Baudoinia panamericana (strain UAMH 10762)</name>
    <name type="common">Angels' share fungus</name>
    <name type="synonym">Baudoinia compniacensis (strain UAMH 10762)</name>
    <dbReference type="NCBI Taxonomy" id="717646"/>
    <lineage>
        <taxon>Eukaryota</taxon>
        <taxon>Fungi</taxon>
        <taxon>Dikarya</taxon>
        <taxon>Ascomycota</taxon>
        <taxon>Pezizomycotina</taxon>
        <taxon>Dothideomycetes</taxon>
        <taxon>Dothideomycetidae</taxon>
        <taxon>Mycosphaerellales</taxon>
        <taxon>Teratosphaeriaceae</taxon>
        <taxon>Baudoinia</taxon>
    </lineage>
</organism>
<protein>
    <submittedName>
        <fullName evidence="3">Uncharacterized protein</fullName>
    </submittedName>
</protein>
<evidence type="ECO:0000256" key="1">
    <source>
        <dbReference type="SAM" id="Coils"/>
    </source>
</evidence>
<dbReference type="AlphaFoldDB" id="M2LZQ0"/>
<accession>M2LZQ0</accession>
<evidence type="ECO:0000313" key="3">
    <source>
        <dbReference type="EMBL" id="EMD00183.1"/>
    </source>
</evidence>
<dbReference type="RefSeq" id="XP_007672683.1">
    <property type="nucleotide sequence ID" value="XM_007674493.1"/>
</dbReference>